<keyword evidence="2" id="KW-1185">Reference proteome</keyword>
<organism evidence="1 2">
    <name type="scientific">Nezara viridula</name>
    <name type="common">Southern green stink bug</name>
    <name type="synonym">Cimex viridulus</name>
    <dbReference type="NCBI Taxonomy" id="85310"/>
    <lineage>
        <taxon>Eukaryota</taxon>
        <taxon>Metazoa</taxon>
        <taxon>Ecdysozoa</taxon>
        <taxon>Arthropoda</taxon>
        <taxon>Hexapoda</taxon>
        <taxon>Insecta</taxon>
        <taxon>Pterygota</taxon>
        <taxon>Neoptera</taxon>
        <taxon>Paraneoptera</taxon>
        <taxon>Hemiptera</taxon>
        <taxon>Heteroptera</taxon>
        <taxon>Panheteroptera</taxon>
        <taxon>Pentatomomorpha</taxon>
        <taxon>Pentatomoidea</taxon>
        <taxon>Pentatomidae</taxon>
        <taxon>Pentatominae</taxon>
        <taxon>Nezara</taxon>
    </lineage>
</organism>
<protein>
    <submittedName>
        <fullName evidence="1">Uncharacterized protein</fullName>
    </submittedName>
</protein>
<evidence type="ECO:0000313" key="1">
    <source>
        <dbReference type="EMBL" id="CAH1389532.1"/>
    </source>
</evidence>
<reference evidence="1" key="1">
    <citation type="submission" date="2022-01" db="EMBL/GenBank/DDBJ databases">
        <authorList>
            <person name="King R."/>
        </authorList>
    </citation>
    <scope>NUCLEOTIDE SEQUENCE</scope>
</reference>
<proteinExistence type="predicted"/>
<gene>
    <name evidence="1" type="ORF">NEZAVI_LOCUS928</name>
</gene>
<sequence length="103" mass="11890">MFLNRTILYIMDRHGNTSNNKRKFLIIWQRPELFSIQPKNYTITIALEGKSHKTKKKLPSYIVITYLVTSNRSQCVSGAAGEQSLKPAQNQVRCVYSAVREEK</sequence>
<evidence type="ECO:0000313" key="2">
    <source>
        <dbReference type="Proteomes" id="UP001152798"/>
    </source>
</evidence>
<accession>A0A9P0E6X7</accession>
<dbReference type="EMBL" id="OV725077">
    <property type="protein sequence ID" value="CAH1389532.1"/>
    <property type="molecule type" value="Genomic_DNA"/>
</dbReference>
<dbReference type="AlphaFoldDB" id="A0A9P0E6X7"/>
<name>A0A9P0E6X7_NEZVI</name>
<dbReference type="Proteomes" id="UP001152798">
    <property type="component" value="Chromosome 1"/>
</dbReference>